<dbReference type="EnsemblPlants" id="TuG1812G0400001006.01.T01">
    <property type="protein sequence ID" value="TuG1812G0400001006.01.T01.cds289691"/>
    <property type="gene ID" value="TuG1812G0400001006.01"/>
</dbReference>
<proteinExistence type="predicted"/>
<organism evidence="1 2">
    <name type="scientific">Triticum urartu</name>
    <name type="common">Red wild einkorn</name>
    <name type="synonym">Crithodium urartu</name>
    <dbReference type="NCBI Taxonomy" id="4572"/>
    <lineage>
        <taxon>Eukaryota</taxon>
        <taxon>Viridiplantae</taxon>
        <taxon>Streptophyta</taxon>
        <taxon>Embryophyta</taxon>
        <taxon>Tracheophyta</taxon>
        <taxon>Spermatophyta</taxon>
        <taxon>Magnoliopsida</taxon>
        <taxon>Liliopsida</taxon>
        <taxon>Poales</taxon>
        <taxon>Poaceae</taxon>
        <taxon>BOP clade</taxon>
        <taxon>Pooideae</taxon>
        <taxon>Triticodae</taxon>
        <taxon>Triticeae</taxon>
        <taxon>Triticinae</taxon>
        <taxon>Triticum</taxon>
    </lineage>
</organism>
<keyword evidence="2" id="KW-1185">Reference proteome</keyword>
<reference evidence="1" key="2">
    <citation type="submission" date="2018-03" db="EMBL/GenBank/DDBJ databases">
        <title>The Triticum urartu genome reveals the dynamic nature of wheat genome evolution.</title>
        <authorList>
            <person name="Ling H."/>
            <person name="Ma B."/>
            <person name="Shi X."/>
            <person name="Liu H."/>
            <person name="Dong L."/>
            <person name="Sun H."/>
            <person name="Cao Y."/>
            <person name="Gao Q."/>
            <person name="Zheng S."/>
            <person name="Li Y."/>
            <person name="Yu Y."/>
            <person name="Du H."/>
            <person name="Qi M."/>
            <person name="Li Y."/>
            <person name="Yu H."/>
            <person name="Cui Y."/>
            <person name="Wang N."/>
            <person name="Chen C."/>
            <person name="Wu H."/>
            <person name="Zhao Y."/>
            <person name="Zhang J."/>
            <person name="Li Y."/>
            <person name="Zhou W."/>
            <person name="Zhang B."/>
            <person name="Hu W."/>
            <person name="Eijk M."/>
            <person name="Tang J."/>
            <person name="Witsenboer H."/>
            <person name="Zhao S."/>
            <person name="Li Z."/>
            <person name="Zhang A."/>
            <person name="Wang D."/>
            <person name="Liang C."/>
        </authorList>
    </citation>
    <scope>NUCLEOTIDE SEQUENCE [LARGE SCALE GENOMIC DNA]</scope>
    <source>
        <strain evidence="1">cv. G1812</strain>
    </source>
</reference>
<dbReference type="Proteomes" id="UP000015106">
    <property type="component" value="Chromosome 4"/>
</dbReference>
<name>A0A8R7Q0R1_TRIUA</name>
<evidence type="ECO:0000313" key="1">
    <source>
        <dbReference type="EnsemblPlants" id="TuG1812G0400001006.01.T01.cds289691"/>
    </source>
</evidence>
<dbReference type="Gramene" id="TuG1812G0400001006.01.T01">
    <property type="protein sequence ID" value="TuG1812G0400001006.01.T01.cds289691"/>
    <property type="gene ID" value="TuG1812G0400001006.01"/>
</dbReference>
<sequence length="165" mass="17059">LHGPCRHGARAPGVPVTELEREVRAAVVAVLVGGGAVVILAEVSILGADGAPLLEEPPGNTDAAAAVHLHGDPRPVDRRVVLDAGEGAAEQLGRLLHVAVDPTHLPRSLAPSQRLGARGLGGVQELVDALPPSPLGLVKYSHPHRLDEGKQMPPGWIPGQCLAIR</sequence>
<dbReference type="AlphaFoldDB" id="A0A8R7Q0R1"/>
<reference evidence="1" key="3">
    <citation type="submission" date="2022-06" db="UniProtKB">
        <authorList>
            <consortium name="EnsemblPlants"/>
        </authorList>
    </citation>
    <scope>IDENTIFICATION</scope>
</reference>
<reference evidence="2" key="1">
    <citation type="journal article" date="2013" name="Nature">
        <title>Draft genome of the wheat A-genome progenitor Triticum urartu.</title>
        <authorList>
            <person name="Ling H.Q."/>
            <person name="Zhao S."/>
            <person name="Liu D."/>
            <person name="Wang J."/>
            <person name="Sun H."/>
            <person name="Zhang C."/>
            <person name="Fan H."/>
            <person name="Li D."/>
            <person name="Dong L."/>
            <person name="Tao Y."/>
            <person name="Gao C."/>
            <person name="Wu H."/>
            <person name="Li Y."/>
            <person name="Cui Y."/>
            <person name="Guo X."/>
            <person name="Zheng S."/>
            <person name="Wang B."/>
            <person name="Yu K."/>
            <person name="Liang Q."/>
            <person name="Yang W."/>
            <person name="Lou X."/>
            <person name="Chen J."/>
            <person name="Feng M."/>
            <person name="Jian J."/>
            <person name="Zhang X."/>
            <person name="Luo G."/>
            <person name="Jiang Y."/>
            <person name="Liu J."/>
            <person name="Wang Z."/>
            <person name="Sha Y."/>
            <person name="Zhang B."/>
            <person name="Wu H."/>
            <person name="Tang D."/>
            <person name="Shen Q."/>
            <person name="Xue P."/>
            <person name="Zou S."/>
            <person name="Wang X."/>
            <person name="Liu X."/>
            <person name="Wang F."/>
            <person name="Yang Y."/>
            <person name="An X."/>
            <person name="Dong Z."/>
            <person name="Zhang K."/>
            <person name="Zhang X."/>
            <person name="Luo M.C."/>
            <person name="Dvorak J."/>
            <person name="Tong Y."/>
            <person name="Wang J."/>
            <person name="Yang H."/>
            <person name="Li Z."/>
            <person name="Wang D."/>
            <person name="Zhang A."/>
            <person name="Wang J."/>
        </authorList>
    </citation>
    <scope>NUCLEOTIDE SEQUENCE</scope>
    <source>
        <strain evidence="2">cv. G1812</strain>
    </source>
</reference>
<protein>
    <submittedName>
        <fullName evidence="1">Uncharacterized protein</fullName>
    </submittedName>
</protein>
<accession>A0A8R7Q0R1</accession>
<evidence type="ECO:0000313" key="2">
    <source>
        <dbReference type="Proteomes" id="UP000015106"/>
    </source>
</evidence>